<keyword evidence="3" id="KW-1185">Reference proteome</keyword>
<sequence length="525" mass="57640">MTSPRTELGDSGGGGGGGGRLDVGGRAVESRRWGSFEALRHGLPELLPEPRAARDVSLRTLNVCWRRTSGDQRAVRRAVERAVRATGRLRWDEALLRAVLFPELDGRALPSLHGKVVERVAQRVGNGDLTLPERLDGEQLLQRQRREGVAAALQQVDAVAAERSRQPDGFAATGPPEVPAAAAPQQRFFPNVSDEVMALVPPSVLLRLRNRLPQPWTALFNDELMLQVVNMESHGSMLSLLTAVHRNWLRRQRVLLRHHDARTALSILLRETCYSASRRKAVMPGDGFHTRERLQYFRPRPVRDEEWQRWCRVLDQDFDGWLRVACQKLDPAKEVTDEALAAYCERLTTAFMAGGGAALSSETSTPAAMVSPAEMPSSTAMAALVGTAYLREEGNIAAMVSVTAPGADAARLAEERTRFPQDVPIVDRAPLDTSAAVALLSSAPVLFVLLPAAETTDAARADFRRLCRELLASQQAARASIHQAARMLLIVPPREGILQALPSLRRHLPRTDALLACRVRTDAGM</sequence>
<gene>
    <name evidence="2" type="ORF">CDCA_CDCA01G0252</name>
</gene>
<reference evidence="2 3" key="1">
    <citation type="submission" date="2022-07" db="EMBL/GenBank/DDBJ databases">
        <title>Genome-wide signatures of adaptation to extreme environments.</title>
        <authorList>
            <person name="Cho C.H."/>
            <person name="Yoon H.S."/>
        </authorList>
    </citation>
    <scope>NUCLEOTIDE SEQUENCE [LARGE SCALE GENOMIC DNA]</scope>
    <source>
        <strain evidence="2 3">DBV 063 E5</strain>
    </source>
</reference>
<accession>A0AAV9IPN6</accession>
<evidence type="ECO:0000256" key="1">
    <source>
        <dbReference type="SAM" id="MobiDB-lite"/>
    </source>
</evidence>
<comment type="caution">
    <text evidence="2">The sequence shown here is derived from an EMBL/GenBank/DDBJ whole genome shotgun (WGS) entry which is preliminary data.</text>
</comment>
<organism evidence="2 3">
    <name type="scientific">Cyanidium caldarium</name>
    <name type="common">Red alga</name>
    <dbReference type="NCBI Taxonomy" id="2771"/>
    <lineage>
        <taxon>Eukaryota</taxon>
        <taxon>Rhodophyta</taxon>
        <taxon>Bangiophyceae</taxon>
        <taxon>Cyanidiales</taxon>
        <taxon>Cyanidiaceae</taxon>
        <taxon>Cyanidium</taxon>
    </lineage>
</organism>
<dbReference type="EMBL" id="JANCYW010000001">
    <property type="protein sequence ID" value="KAK4534227.1"/>
    <property type="molecule type" value="Genomic_DNA"/>
</dbReference>
<proteinExistence type="predicted"/>
<protein>
    <submittedName>
        <fullName evidence="2">Uncharacterized protein</fullName>
    </submittedName>
</protein>
<dbReference type="Proteomes" id="UP001301350">
    <property type="component" value="Unassembled WGS sequence"/>
</dbReference>
<feature type="compositionally biased region" description="Gly residues" evidence="1">
    <location>
        <begin position="10"/>
        <end position="22"/>
    </location>
</feature>
<evidence type="ECO:0000313" key="3">
    <source>
        <dbReference type="Proteomes" id="UP001301350"/>
    </source>
</evidence>
<feature type="region of interest" description="Disordered" evidence="1">
    <location>
        <begin position="1"/>
        <end position="24"/>
    </location>
</feature>
<dbReference type="AlphaFoldDB" id="A0AAV9IPN6"/>
<evidence type="ECO:0000313" key="2">
    <source>
        <dbReference type="EMBL" id="KAK4534227.1"/>
    </source>
</evidence>
<name>A0AAV9IPN6_CYACA</name>